<keyword evidence="2" id="KW-1185">Reference proteome</keyword>
<organism evidence="1 2">
    <name type="scientific">Piloderma croceum (strain F 1598)</name>
    <dbReference type="NCBI Taxonomy" id="765440"/>
    <lineage>
        <taxon>Eukaryota</taxon>
        <taxon>Fungi</taxon>
        <taxon>Dikarya</taxon>
        <taxon>Basidiomycota</taxon>
        <taxon>Agaricomycotina</taxon>
        <taxon>Agaricomycetes</taxon>
        <taxon>Agaricomycetidae</taxon>
        <taxon>Atheliales</taxon>
        <taxon>Atheliaceae</taxon>
        <taxon>Piloderma</taxon>
    </lineage>
</organism>
<name>A0A0C3EV34_PILCF</name>
<gene>
    <name evidence="1" type="ORF">PILCRDRAFT_16626</name>
</gene>
<evidence type="ECO:0000313" key="2">
    <source>
        <dbReference type="Proteomes" id="UP000054166"/>
    </source>
</evidence>
<dbReference type="HOGENOM" id="CLU_2513470_0_0_1"/>
<protein>
    <submittedName>
        <fullName evidence="1">Uncharacterized protein</fullName>
    </submittedName>
</protein>
<proteinExistence type="predicted"/>
<evidence type="ECO:0000313" key="1">
    <source>
        <dbReference type="EMBL" id="KIM71889.1"/>
    </source>
</evidence>
<sequence>MSNKEGNVNVQVGSNPIGLLPSTSLLCRLSASLQAKNNNVEIQTDDLRTFDVLERDVKKVEAAMKLFSKAKAAQELAILSEDNNA</sequence>
<dbReference type="AlphaFoldDB" id="A0A0C3EV34"/>
<dbReference type="EMBL" id="KN833193">
    <property type="protein sequence ID" value="KIM71889.1"/>
    <property type="molecule type" value="Genomic_DNA"/>
</dbReference>
<reference evidence="2" key="2">
    <citation type="submission" date="2015-01" db="EMBL/GenBank/DDBJ databases">
        <title>Evolutionary Origins and Diversification of the Mycorrhizal Mutualists.</title>
        <authorList>
            <consortium name="DOE Joint Genome Institute"/>
            <consortium name="Mycorrhizal Genomics Consortium"/>
            <person name="Kohler A."/>
            <person name="Kuo A."/>
            <person name="Nagy L.G."/>
            <person name="Floudas D."/>
            <person name="Copeland A."/>
            <person name="Barry K.W."/>
            <person name="Cichocki N."/>
            <person name="Veneault-Fourrey C."/>
            <person name="LaButti K."/>
            <person name="Lindquist E.A."/>
            <person name="Lipzen A."/>
            <person name="Lundell T."/>
            <person name="Morin E."/>
            <person name="Murat C."/>
            <person name="Riley R."/>
            <person name="Ohm R."/>
            <person name="Sun H."/>
            <person name="Tunlid A."/>
            <person name="Henrissat B."/>
            <person name="Grigoriev I.V."/>
            <person name="Hibbett D.S."/>
            <person name="Martin F."/>
        </authorList>
    </citation>
    <scope>NUCLEOTIDE SEQUENCE [LARGE SCALE GENOMIC DNA]</scope>
    <source>
        <strain evidence="2">F 1598</strain>
    </source>
</reference>
<dbReference type="InParanoid" id="A0A0C3EV34"/>
<accession>A0A0C3EV34</accession>
<dbReference type="Proteomes" id="UP000054166">
    <property type="component" value="Unassembled WGS sequence"/>
</dbReference>
<reference evidence="1 2" key="1">
    <citation type="submission" date="2014-04" db="EMBL/GenBank/DDBJ databases">
        <authorList>
            <consortium name="DOE Joint Genome Institute"/>
            <person name="Kuo A."/>
            <person name="Tarkka M."/>
            <person name="Buscot F."/>
            <person name="Kohler A."/>
            <person name="Nagy L.G."/>
            <person name="Floudas D."/>
            <person name="Copeland A."/>
            <person name="Barry K.W."/>
            <person name="Cichocki N."/>
            <person name="Veneault-Fourrey C."/>
            <person name="LaButti K."/>
            <person name="Lindquist E.A."/>
            <person name="Lipzen A."/>
            <person name="Lundell T."/>
            <person name="Morin E."/>
            <person name="Murat C."/>
            <person name="Sun H."/>
            <person name="Tunlid A."/>
            <person name="Henrissat B."/>
            <person name="Grigoriev I.V."/>
            <person name="Hibbett D.S."/>
            <person name="Martin F."/>
            <person name="Nordberg H.P."/>
            <person name="Cantor M.N."/>
            <person name="Hua S.X."/>
        </authorList>
    </citation>
    <scope>NUCLEOTIDE SEQUENCE [LARGE SCALE GENOMIC DNA]</scope>
    <source>
        <strain evidence="1 2">F 1598</strain>
    </source>
</reference>